<proteinExistence type="predicted"/>
<protein>
    <submittedName>
        <fullName evidence="1">Uncharacterized protein</fullName>
    </submittedName>
</protein>
<dbReference type="Proteomes" id="UP000828390">
    <property type="component" value="Unassembled WGS sequence"/>
</dbReference>
<keyword evidence="2" id="KW-1185">Reference proteome</keyword>
<dbReference type="EMBL" id="JAIWYP010000009">
    <property type="protein sequence ID" value="KAH3777664.1"/>
    <property type="molecule type" value="Genomic_DNA"/>
</dbReference>
<comment type="caution">
    <text evidence="1">The sequence shown here is derived from an EMBL/GenBank/DDBJ whole genome shotgun (WGS) entry which is preliminary data.</text>
</comment>
<evidence type="ECO:0000313" key="1">
    <source>
        <dbReference type="EMBL" id="KAH3777664.1"/>
    </source>
</evidence>
<reference evidence="1" key="2">
    <citation type="submission" date="2020-11" db="EMBL/GenBank/DDBJ databases">
        <authorList>
            <person name="McCartney M.A."/>
            <person name="Auch B."/>
            <person name="Kono T."/>
            <person name="Mallez S."/>
            <person name="Becker A."/>
            <person name="Gohl D.M."/>
            <person name="Silverstein K.A.T."/>
            <person name="Koren S."/>
            <person name="Bechman K.B."/>
            <person name="Herman A."/>
            <person name="Abrahante J.E."/>
            <person name="Garbe J."/>
        </authorList>
    </citation>
    <scope>NUCLEOTIDE SEQUENCE</scope>
    <source>
        <strain evidence="1">Duluth1</strain>
        <tissue evidence="1">Whole animal</tissue>
    </source>
</reference>
<reference evidence="1" key="1">
    <citation type="journal article" date="2019" name="bioRxiv">
        <title>The Genome of the Zebra Mussel, Dreissena polymorpha: A Resource for Invasive Species Research.</title>
        <authorList>
            <person name="McCartney M.A."/>
            <person name="Auch B."/>
            <person name="Kono T."/>
            <person name="Mallez S."/>
            <person name="Zhang Y."/>
            <person name="Obille A."/>
            <person name="Becker A."/>
            <person name="Abrahante J.E."/>
            <person name="Garbe J."/>
            <person name="Badalamenti J.P."/>
            <person name="Herman A."/>
            <person name="Mangelson H."/>
            <person name="Liachko I."/>
            <person name="Sullivan S."/>
            <person name="Sone E.D."/>
            <person name="Koren S."/>
            <person name="Silverstein K.A.T."/>
            <person name="Beckman K.B."/>
            <person name="Gohl D.M."/>
        </authorList>
    </citation>
    <scope>NUCLEOTIDE SEQUENCE</scope>
    <source>
        <strain evidence="1">Duluth1</strain>
        <tissue evidence="1">Whole animal</tissue>
    </source>
</reference>
<gene>
    <name evidence="1" type="ORF">DPMN_179112</name>
</gene>
<sequence length="80" mass="9356">MYHNRYNHYQQNRQHSHQHPHHCVDVPIAFFFTLSSSSFGTRSTRLQTNSADLGSKVVWLPVGSDLDLCCFITIFRRFSN</sequence>
<name>A0A9D4ILU6_DREPO</name>
<dbReference type="AlphaFoldDB" id="A0A9D4ILU6"/>
<accession>A0A9D4ILU6</accession>
<evidence type="ECO:0000313" key="2">
    <source>
        <dbReference type="Proteomes" id="UP000828390"/>
    </source>
</evidence>
<organism evidence="1 2">
    <name type="scientific">Dreissena polymorpha</name>
    <name type="common">Zebra mussel</name>
    <name type="synonym">Mytilus polymorpha</name>
    <dbReference type="NCBI Taxonomy" id="45954"/>
    <lineage>
        <taxon>Eukaryota</taxon>
        <taxon>Metazoa</taxon>
        <taxon>Spiralia</taxon>
        <taxon>Lophotrochozoa</taxon>
        <taxon>Mollusca</taxon>
        <taxon>Bivalvia</taxon>
        <taxon>Autobranchia</taxon>
        <taxon>Heteroconchia</taxon>
        <taxon>Euheterodonta</taxon>
        <taxon>Imparidentia</taxon>
        <taxon>Neoheterodontei</taxon>
        <taxon>Myida</taxon>
        <taxon>Dreissenoidea</taxon>
        <taxon>Dreissenidae</taxon>
        <taxon>Dreissena</taxon>
    </lineage>
</organism>